<evidence type="ECO:0000256" key="1">
    <source>
        <dbReference type="ARBA" id="ARBA00022443"/>
    </source>
</evidence>
<dbReference type="Pfam" id="PF00018">
    <property type="entry name" value="SH3_1"/>
    <property type="match status" value="1"/>
</dbReference>
<feature type="compositionally biased region" description="Pro residues" evidence="3">
    <location>
        <begin position="146"/>
        <end position="155"/>
    </location>
</feature>
<feature type="compositionally biased region" description="Pro residues" evidence="3">
    <location>
        <begin position="163"/>
        <end position="186"/>
    </location>
</feature>
<keyword evidence="1 2" id="KW-0728">SH3 domain</keyword>
<feature type="compositionally biased region" description="Pro residues" evidence="3">
    <location>
        <begin position="73"/>
        <end position="83"/>
    </location>
</feature>
<dbReference type="PRINTS" id="PR00452">
    <property type="entry name" value="SH3DOMAIN"/>
</dbReference>
<dbReference type="InterPro" id="IPR001452">
    <property type="entry name" value="SH3_domain"/>
</dbReference>
<dbReference type="eggNOG" id="KOG3601">
    <property type="taxonomic scope" value="Eukaryota"/>
</dbReference>
<dbReference type="Gene3D" id="2.30.30.40">
    <property type="entry name" value="SH3 Domains"/>
    <property type="match status" value="1"/>
</dbReference>
<sequence>MTAINASALLDHIISQTKANVDFLVAQNHISPETGREILSRLPKASDPASNLVDSTRNLNIRSSPPTSSYVPPSGPPPPPFSNPNPVRAKALWGYNEDGNDPNDLSFQAGDIIEVVAETNQDWWTGRHNGREGLFPSNYVEKLPPTSLPPKPSPRPYEKMNSPAPPGPPTHAPMPHYAPPPGPPGGYAPRYNPPGGYQGPPPPHPVYTPYSAVPPPAPASAPPAPVAAAEPQKESKFGSLGNTLGHAAAGGVGFGAGQRYLVLCSVRVCLQYIGSL</sequence>
<dbReference type="AlphaFoldDB" id="A0A0W0F373"/>
<accession>A0A0W0F373</accession>
<dbReference type="InterPro" id="IPR036028">
    <property type="entry name" value="SH3-like_dom_sf"/>
</dbReference>
<reference evidence="5 6" key="1">
    <citation type="submission" date="2015-12" db="EMBL/GenBank/DDBJ databases">
        <title>Draft genome sequence of Moniliophthora roreri, the causal agent of frosty pod rot of cacao.</title>
        <authorList>
            <person name="Aime M.C."/>
            <person name="Diaz-Valderrama J.R."/>
            <person name="Kijpornyongpan T."/>
            <person name="Phillips-Mora W."/>
        </authorList>
    </citation>
    <scope>NUCLEOTIDE SEQUENCE [LARGE SCALE GENOMIC DNA]</scope>
    <source>
        <strain evidence="5 6">MCA 2952</strain>
    </source>
</reference>
<protein>
    <submittedName>
        <fullName evidence="5">Putative SH3-domain-containing protein</fullName>
    </submittedName>
</protein>
<evidence type="ECO:0000256" key="3">
    <source>
        <dbReference type="SAM" id="MobiDB-lite"/>
    </source>
</evidence>
<dbReference type="PROSITE" id="PS50002">
    <property type="entry name" value="SH3"/>
    <property type="match status" value="1"/>
</dbReference>
<feature type="compositionally biased region" description="Low complexity" evidence="3">
    <location>
        <begin position="63"/>
        <end position="72"/>
    </location>
</feature>
<comment type="caution">
    <text evidence="5">The sequence shown here is derived from an EMBL/GenBank/DDBJ whole genome shotgun (WGS) entry which is preliminary data.</text>
</comment>
<dbReference type="EMBL" id="LATX01002367">
    <property type="protein sequence ID" value="KTB30748.1"/>
    <property type="molecule type" value="Genomic_DNA"/>
</dbReference>
<feature type="region of interest" description="Disordered" evidence="3">
    <location>
        <begin position="135"/>
        <end position="237"/>
    </location>
</feature>
<evidence type="ECO:0000256" key="2">
    <source>
        <dbReference type="PROSITE-ProRule" id="PRU00192"/>
    </source>
</evidence>
<dbReference type="PRINTS" id="PR01217">
    <property type="entry name" value="PRICHEXTENSN"/>
</dbReference>
<gene>
    <name evidence="5" type="ORF">WG66_16654</name>
</gene>
<organism evidence="5 6">
    <name type="scientific">Moniliophthora roreri</name>
    <name type="common">Frosty pod rot fungus</name>
    <name type="synonym">Monilia roreri</name>
    <dbReference type="NCBI Taxonomy" id="221103"/>
    <lineage>
        <taxon>Eukaryota</taxon>
        <taxon>Fungi</taxon>
        <taxon>Dikarya</taxon>
        <taxon>Basidiomycota</taxon>
        <taxon>Agaricomycotina</taxon>
        <taxon>Agaricomycetes</taxon>
        <taxon>Agaricomycetidae</taxon>
        <taxon>Agaricales</taxon>
        <taxon>Marasmiineae</taxon>
        <taxon>Marasmiaceae</taxon>
        <taxon>Moniliophthora</taxon>
    </lineage>
</organism>
<proteinExistence type="predicted"/>
<dbReference type="PANTHER" id="PTHR45929">
    <property type="entry name" value="JAK PATHWAY SIGNAL TRANSDUCTION ADAPTOR MOLECULE"/>
    <property type="match status" value="1"/>
</dbReference>
<feature type="compositionally biased region" description="Polar residues" evidence="3">
    <location>
        <begin position="48"/>
        <end position="62"/>
    </location>
</feature>
<feature type="region of interest" description="Disordered" evidence="3">
    <location>
        <begin position="41"/>
        <end position="86"/>
    </location>
</feature>
<dbReference type="PANTHER" id="PTHR45929:SF7">
    <property type="entry name" value="LAS SEVENTEEN-BINDING PROTEIN 1"/>
    <property type="match status" value="1"/>
</dbReference>
<feature type="compositionally biased region" description="Pro residues" evidence="3">
    <location>
        <begin position="199"/>
        <end position="225"/>
    </location>
</feature>
<evidence type="ECO:0000313" key="5">
    <source>
        <dbReference type="EMBL" id="KTB30748.1"/>
    </source>
</evidence>
<dbReference type="InterPro" id="IPR050670">
    <property type="entry name" value="STAM"/>
</dbReference>
<evidence type="ECO:0000313" key="6">
    <source>
        <dbReference type="Proteomes" id="UP000054988"/>
    </source>
</evidence>
<dbReference type="SMART" id="SM00326">
    <property type="entry name" value="SH3"/>
    <property type="match status" value="1"/>
</dbReference>
<dbReference type="Proteomes" id="UP000054988">
    <property type="component" value="Unassembled WGS sequence"/>
</dbReference>
<dbReference type="FunFam" id="2.30.30.40:FF:000072">
    <property type="entry name" value="Unconventional Myosin IB"/>
    <property type="match status" value="1"/>
</dbReference>
<name>A0A0W0F373_MONRR</name>
<feature type="domain" description="SH3" evidence="4">
    <location>
        <begin position="84"/>
        <end position="145"/>
    </location>
</feature>
<dbReference type="SUPFAM" id="SSF50044">
    <property type="entry name" value="SH3-domain"/>
    <property type="match status" value="1"/>
</dbReference>
<evidence type="ECO:0000259" key="4">
    <source>
        <dbReference type="PROSITE" id="PS50002"/>
    </source>
</evidence>